<dbReference type="InterPro" id="IPR003594">
    <property type="entry name" value="HATPase_dom"/>
</dbReference>
<keyword evidence="6" id="KW-0067">ATP-binding</keyword>
<dbReference type="InterPro" id="IPR036890">
    <property type="entry name" value="HATPase_C_sf"/>
</dbReference>
<dbReference type="GO" id="GO:0000156">
    <property type="term" value="F:phosphorelay response regulator activity"/>
    <property type="evidence" value="ECO:0007669"/>
    <property type="project" value="TreeGrafter"/>
</dbReference>
<protein>
    <recommendedName>
        <fullName evidence="2">histidine kinase</fullName>
        <ecNumber evidence="2">2.7.13.3</ecNumber>
    </recommendedName>
</protein>
<keyword evidence="8" id="KW-0812">Transmembrane</keyword>
<evidence type="ECO:0000256" key="4">
    <source>
        <dbReference type="ARBA" id="ARBA00022741"/>
    </source>
</evidence>
<proteinExistence type="predicted"/>
<keyword evidence="8" id="KW-1133">Transmembrane helix</keyword>
<accession>A0A2W2C9M8</accession>
<evidence type="ECO:0000256" key="8">
    <source>
        <dbReference type="SAM" id="Phobius"/>
    </source>
</evidence>
<comment type="catalytic activity">
    <reaction evidence="1">
        <text>ATP + protein L-histidine = ADP + protein N-phospho-L-histidine.</text>
        <dbReference type="EC" id="2.7.13.3"/>
    </reaction>
</comment>
<evidence type="ECO:0000256" key="2">
    <source>
        <dbReference type="ARBA" id="ARBA00012438"/>
    </source>
</evidence>
<comment type="caution">
    <text evidence="10">The sequence shown here is derived from an EMBL/GenBank/DDBJ whole genome shotgun (WGS) entry which is preliminary data.</text>
</comment>
<dbReference type="InterPro" id="IPR004358">
    <property type="entry name" value="Sig_transdc_His_kin-like_C"/>
</dbReference>
<dbReference type="EC" id="2.7.13.3" evidence="2"/>
<dbReference type="PRINTS" id="PR00344">
    <property type="entry name" value="BCTRLSENSOR"/>
</dbReference>
<evidence type="ECO:0000256" key="6">
    <source>
        <dbReference type="ARBA" id="ARBA00022840"/>
    </source>
</evidence>
<dbReference type="GO" id="GO:0030295">
    <property type="term" value="F:protein kinase activator activity"/>
    <property type="evidence" value="ECO:0007669"/>
    <property type="project" value="TreeGrafter"/>
</dbReference>
<feature type="domain" description="Histidine kinase" evidence="9">
    <location>
        <begin position="356"/>
        <end position="567"/>
    </location>
</feature>
<evidence type="ECO:0000313" key="11">
    <source>
        <dbReference type="Proteomes" id="UP000248795"/>
    </source>
</evidence>
<name>A0A2W2C9M8_9HYPH</name>
<dbReference type="GO" id="GO:0004673">
    <property type="term" value="F:protein histidine kinase activity"/>
    <property type="evidence" value="ECO:0007669"/>
    <property type="project" value="UniProtKB-EC"/>
</dbReference>
<evidence type="ECO:0000259" key="9">
    <source>
        <dbReference type="PROSITE" id="PS50109"/>
    </source>
</evidence>
<dbReference type="RefSeq" id="WP_111198403.1">
    <property type="nucleotide sequence ID" value="NZ_QKVK01000004.1"/>
</dbReference>
<evidence type="ECO:0000256" key="3">
    <source>
        <dbReference type="ARBA" id="ARBA00022679"/>
    </source>
</evidence>
<dbReference type="EMBL" id="QKVK01000004">
    <property type="protein sequence ID" value="PZF76873.1"/>
    <property type="molecule type" value="Genomic_DNA"/>
</dbReference>
<dbReference type="SMART" id="SM00387">
    <property type="entry name" value="HATPase_c"/>
    <property type="match status" value="1"/>
</dbReference>
<dbReference type="PANTHER" id="PTHR42878">
    <property type="entry name" value="TWO-COMPONENT HISTIDINE KINASE"/>
    <property type="match status" value="1"/>
</dbReference>
<keyword evidence="11" id="KW-1185">Reference proteome</keyword>
<keyword evidence="5" id="KW-0418">Kinase</keyword>
<evidence type="ECO:0000256" key="7">
    <source>
        <dbReference type="ARBA" id="ARBA00023012"/>
    </source>
</evidence>
<dbReference type="Proteomes" id="UP000248795">
    <property type="component" value="Unassembled WGS sequence"/>
</dbReference>
<dbReference type="InterPro" id="IPR005467">
    <property type="entry name" value="His_kinase_dom"/>
</dbReference>
<dbReference type="Gene3D" id="3.30.565.10">
    <property type="entry name" value="Histidine kinase-like ATPase, C-terminal domain"/>
    <property type="match status" value="1"/>
</dbReference>
<dbReference type="SUPFAM" id="SSF55874">
    <property type="entry name" value="ATPase domain of HSP90 chaperone/DNA topoisomerase II/histidine kinase"/>
    <property type="match status" value="1"/>
</dbReference>
<dbReference type="AlphaFoldDB" id="A0A2W2C9M8"/>
<dbReference type="GO" id="GO:0007234">
    <property type="term" value="P:osmosensory signaling via phosphorelay pathway"/>
    <property type="evidence" value="ECO:0007669"/>
    <property type="project" value="TreeGrafter"/>
</dbReference>
<reference evidence="11" key="1">
    <citation type="submission" date="2018-06" db="EMBL/GenBank/DDBJ databases">
        <title>Aestuariibacter litoralis strain KCTC 52945T.</title>
        <authorList>
            <person name="Li X."/>
            <person name="Salam N."/>
            <person name="Li J.-L."/>
            <person name="Chen Y.-M."/>
            <person name="Yang Z.-W."/>
            <person name="Zhang L.-Y."/>
            <person name="Han M.-X."/>
            <person name="Xiao M."/>
            <person name="Li W.-J."/>
        </authorList>
    </citation>
    <scope>NUCLEOTIDE SEQUENCE [LARGE SCALE GENOMIC DNA]</scope>
    <source>
        <strain evidence="11">KCTC 52945</strain>
    </source>
</reference>
<feature type="transmembrane region" description="Helical" evidence="8">
    <location>
        <begin position="168"/>
        <end position="190"/>
    </location>
</feature>
<organism evidence="10 11">
    <name type="scientific">Aestuariivirga litoralis</name>
    <dbReference type="NCBI Taxonomy" id="2650924"/>
    <lineage>
        <taxon>Bacteria</taxon>
        <taxon>Pseudomonadati</taxon>
        <taxon>Pseudomonadota</taxon>
        <taxon>Alphaproteobacteria</taxon>
        <taxon>Hyphomicrobiales</taxon>
        <taxon>Aestuariivirgaceae</taxon>
        <taxon>Aestuariivirga</taxon>
    </lineage>
</organism>
<dbReference type="PANTHER" id="PTHR42878:SF7">
    <property type="entry name" value="SENSOR HISTIDINE KINASE GLRK"/>
    <property type="match status" value="1"/>
</dbReference>
<evidence type="ECO:0000256" key="1">
    <source>
        <dbReference type="ARBA" id="ARBA00000085"/>
    </source>
</evidence>
<dbReference type="PROSITE" id="PS50109">
    <property type="entry name" value="HIS_KIN"/>
    <property type="match status" value="1"/>
</dbReference>
<dbReference type="InterPro" id="IPR050351">
    <property type="entry name" value="BphY/WalK/GraS-like"/>
</dbReference>
<keyword evidence="8" id="KW-0472">Membrane</keyword>
<feature type="transmembrane region" description="Helical" evidence="8">
    <location>
        <begin position="12"/>
        <end position="33"/>
    </location>
</feature>
<keyword evidence="7" id="KW-0902">Two-component regulatory system</keyword>
<keyword evidence="3" id="KW-0808">Transferase</keyword>
<gene>
    <name evidence="10" type="ORF">DK847_10425</name>
</gene>
<dbReference type="Pfam" id="PF02518">
    <property type="entry name" value="HATPase_c"/>
    <property type="match status" value="1"/>
</dbReference>
<evidence type="ECO:0000256" key="5">
    <source>
        <dbReference type="ARBA" id="ARBA00022777"/>
    </source>
</evidence>
<keyword evidence="4" id="KW-0547">Nucleotide-binding</keyword>
<evidence type="ECO:0000313" key="10">
    <source>
        <dbReference type="EMBL" id="PZF76873.1"/>
    </source>
</evidence>
<sequence length="572" mass="62779">MQRAKGFDRWTIAFVLSMLVLIVVAALLGMFGYRDLRDLERPQDDAGWTIFQMGFEHQRLLLAAETGASVAELRLRGDLYLSRVFLLRDAPMLDHVREDMNEQSLVQLFESAQHTDQLISAAGTPEGRQRLLEELRKDAKPVRELMIDMSNLNRRLQTEDRTRRTQSLLFYLAALETLMLALLGLGVLVLRTTSKLKDANLAVAEQLETQEAILRSVDDVIIGLCPCGEVLYSNPRALELLGPSAKSGSVLAIAGQGATELAAEVRSFVDAAPLPDRDRSFASRKVTVAGLDGTHHYVMRKYRELSAKKRHCSDTSLIISISDVTAAEEANQRRDDYDARIGEMSRLLAYAAISGGIVHEISQPLAAIRNYVYALKVSLNLRPDTEEQRAVADHLGVEVDRAIEVVRNVRRMGPQDPQDPGICDIREAIDHSMRLVTLGRNPPPPIEIDQRQDDIWVKGSLPLIGQVIVNLLKNALSASAAADRPGARVTVTAADGFARIDVADYGSGVSDDAAKTIFTPFSKSARGGMGLGLAICQRIASTLGGSLSWKNSEAGGAVFTFTVPLEEEDKKQ</sequence>
<dbReference type="GO" id="GO:0005524">
    <property type="term" value="F:ATP binding"/>
    <property type="evidence" value="ECO:0007669"/>
    <property type="project" value="UniProtKB-KW"/>
</dbReference>
<dbReference type="Gene3D" id="1.10.287.130">
    <property type="match status" value="1"/>
</dbReference>